<dbReference type="EMBL" id="CP061800">
    <property type="protein sequence ID" value="QTA89565.1"/>
    <property type="molecule type" value="Genomic_DNA"/>
</dbReference>
<reference evidence="1" key="1">
    <citation type="journal article" date="2021" name="Microb. Physiol.">
        <title>Proteogenomic Insights into the Physiology of Marine, Sulfate-Reducing, Filamentous Desulfonema limicola and Desulfonema magnum.</title>
        <authorList>
            <person name="Schnaars V."/>
            <person name="Wohlbrand L."/>
            <person name="Scheve S."/>
            <person name="Hinrichs C."/>
            <person name="Reinhardt R."/>
            <person name="Rabus R."/>
        </authorList>
    </citation>
    <scope>NUCLEOTIDE SEQUENCE</scope>
    <source>
        <strain evidence="1">4be13</strain>
    </source>
</reference>
<sequence>MVMNNDDTAGREDVGVTGKNTAGFQPLQITWGRFVIDAVFRGGNLIT</sequence>
<dbReference type="RefSeq" id="WP_207678129.1">
    <property type="nucleotide sequence ID" value="NZ_CP061800.1"/>
</dbReference>
<dbReference type="AlphaFoldDB" id="A0A975GQ63"/>
<dbReference type="KEGG" id="dmm:dnm_056210"/>
<proteinExistence type="predicted"/>
<evidence type="ECO:0000313" key="1">
    <source>
        <dbReference type="EMBL" id="QTA89565.1"/>
    </source>
</evidence>
<accession>A0A975GQ63</accession>
<evidence type="ECO:0000313" key="2">
    <source>
        <dbReference type="Proteomes" id="UP000663722"/>
    </source>
</evidence>
<keyword evidence="2" id="KW-1185">Reference proteome</keyword>
<name>A0A975GQ63_9BACT</name>
<organism evidence="1 2">
    <name type="scientific">Desulfonema magnum</name>
    <dbReference type="NCBI Taxonomy" id="45655"/>
    <lineage>
        <taxon>Bacteria</taxon>
        <taxon>Pseudomonadati</taxon>
        <taxon>Thermodesulfobacteriota</taxon>
        <taxon>Desulfobacteria</taxon>
        <taxon>Desulfobacterales</taxon>
        <taxon>Desulfococcaceae</taxon>
        <taxon>Desulfonema</taxon>
    </lineage>
</organism>
<gene>
    <name evidence="1" type="ORF">dnm_056210</name>
</gene>
<protein>
    <submittedName>
        <fullName evidence="1">Uncharacterized protein</fullName>
    </submittedName>
</protein>
<dbReference type="Proteomes" id="UP000663722">
    <property type="component" value="Chromosome"/>
</dbReference>